<dbReference type="EMBL" id="JAWDGP010006903">
    <property type="protein sequence ID" value="KAK3733304.1"/>
    <property type="molecule type" value="Genomic_DNA"/>
</dbReference>
<gene>
    <name evidence="1" type="ORF">RRG08_037096</name>
</gene>
<reference evidence="1" key="1">
    <citation type="journal article" date="2023" name="G3 (Bethesda)">
        <title>A reference genome for the long-term kleptoplast-retaining sea slug Elysia crispata morphotype clarki.</title>
        <authorList>
            <person name="Eastman K.E."/>
            <person name="Pendleton A.L."/>
            <person name="Shaikh M.A."/>
            <person name="Suttiyut T."/>
            <person name="Ogas R."/>
            <person name="Tomko P."/>
            <person name="Gavelis G."/>
            <person name="Widhalm J.R."/>
            <person name="Wisecaver J.H."/>
        </authorList>
    </citation>
    <scope>NUCLEOTIDE SEQUENCE</scope>
    <source>
        <strain evidence="1">ECLA1</strain>
    </source>
</reference>
<name>A0AAE1CSM7_9GAST</name>
<sequence>MRLSSHGRILSDEPSEPLETSRALSYRLPRAHNSQLFLPCPFPTSQRKLCFNLDCFPPTYIPFSRTIHPLPGTILAGSWLSIPSPFLLLISGLRVAFLHNNSAVMLGGT</sequence>
<accession>A0AAE1CSM7</accession>
<dbReference type="AlphaFoldDB" id="A0AAE1CSM7"/>
<evidence type="ECO:0000313" key="2">
    <source>
        <dbReference type="Proteomes" id="UP001283361"/>
    </source>
</evidence>
<comment type="caution">
    <text evidence="1">The sequence shown here is derived from an EMBL/GenBank/DDBJ whole genome shotgun (WGS) entry which is preliminary data.</text>
</comment>
<keyword evidence="2" id="KW-1185">Reference proteome</keyword>
<proteinExistence type="predicted"/>
<evidence type="ECO:0000313" key="1">
    <source>
        <dbReference type="EMBL" id="KAK3733304.1"/>
    </source>
</evidence>
<dbReference type="Proteomes" id="UP001283361">
    <property type="component" value="Unassembled WGS sequence"/>
</dbReference>
<protein>
    <submittedName>
        <fullName evidence="1">Uncharacterized protein</fullName>
    </submittedName>
</protein>
<organism evidence="1 2">
    <name type="scientific">Elysia crispata</name>
    <name type="common">lettuce slug</name>
    <dbReference type="NCBI Taxonomy" id="231223"/>
    <lineage>
        <taxon>Eukaryota</taxon>
        <taxon>Metazoa</taxon>
        <taxon>Spiralia</taxon>
        <taxon>Lophotrochozoa</taxon>
        <taxon>Mollusca</taxon>
        <taxon>Gastropoda</taxon>
        <taxon>Heterobranchia</taxon>
        <taxon>Euthyneura</taxon>
        <taxon>Panpulmonata</taxon>
        <taxon>Sacoglossa</taxon>
        <taxon>Placobranchoidea</taxon>
        <taxon>Plakobranchidae</taxon>
        <taxon>Elysia</taxon>
    </lineage>
</organism>